<dbReference type="AlphaFoldDB" id="A0A9R1XNE8"/>
<reference evidence="1 2" key="1">
    <citation type="journal article" date="2017" name="Nat. Commun.">
        <title>Genome assembly with in vitro proximity ligation data and whole-genome triplication in lettuce.</title>
        <authorList>
            <person name="Reyes-Chin-Wo S."/>
            <person name="Wang Z."/>
            <person name="Yang X."/>
            <person name="Kozik A."/>
            <person name="Arikit S."/>
            <person name="Song C."/>
            <person name="Xia L."/>
            <person name="Froenicke L."/>
            <person name="Lavelle D.O."/>
            <person name="Truco M.J."/>
            <person name="Xia R."/>
            <person name="Zhu S."/>
            <person name="Xu C."/>
            <person name="Xu H."/>
            <person name="Xu X."/>
            <person name="Cox K."/>
            <person name="Korf I."/>
            <person name="Meyers B.C."/>
            <person name="Michelmore R.W."/>
        </authorList>
    </citation>
    <scope>NUCLEOTIDE SEQUENCE [LARGE SCALE GENOMIC DNA]</scope>
    <source>
        <strain evidence="2">cv. Salinas</strain>
        <tissue evidence="1">Seedlings</tissue>
    </source>
</reference>
<gene>
    <name evidence="1" type="ORF">LSAT_V11C300144090</name>
</gene>
<evidence type="ECO:0000313" key="1">
    <source>
        <dbReference type="EMBL" id="KAJ0219354.1"/>
    </source>
</evidence>
<accession>A0A9R1XNE8</accession>
<evidence type="ECO:0000313" key="2">
    <source>
        <dbReference type="Proteomes" id="UP000235145"/>
    </source>
</evidence>
<sequence length="174" mass="19548">MHLESDALDLYAWLSTYQSISFWKELVSLLLNVLALHNSKIPMSICVASNKPPLCTSIEKSLLRDLSGLKEELKLDVRICEPRTLAIFVLGRVQLGLPSSKLPNHIPNLELIPIVNPLFHPNSHFKLLIQKKTKSVSEGECFRYGDKDGPGHRCKTGTFKLLEADDVSEELLKT</sequence>
<name>A0A9R1XNE8_LACSA</name>
<comment type="caution">
    <text evidence="1">The sequence shown here is derived from an EMBL/GenBank/DDBJ whole genome shotgun (WGS) entry which is preliminary data.</text>
</comment>
<protein>
    <submittedName>
        <fullName evidence="1">Uncharacterized protein</fullName>
    </submittedName>
</protein>
<dbReference type="EMBL" id="NBSK02000003">
    <property type="protein sequence ID" value="KAJ0219354.1"/>
    <property type="molecule type" value="Genomic_DNA"/>
</dbReference>
<keyword evidence="2" id="KW-1185">Reference proteome</keyword>
<organism evidence="1 2">
    <name type="scientific">Lactuca sativa</name>
    <name type="common">Garden lettuce</name>
    <dbReference type="NCBI Taxonomy" id="4236"/>
    <lineage>
        <taxon>Eukaryota</taxon>
        <taxon>Viridiplantae</taxon>
        <taxon>Streptophyta</taxon>
        <taxon>Embryophyta</taxon>
        <taxon>Tracheophyta</taxon>
        <taxon>Spermatophyta</taxon>
        <taxon>Magnoliopsida</taxon>
        <taxon>eudicotyledons</taxon>
        <taxon>Gunneridae</taxon>
        <taxon>Pentapetalae</taxon>
        <taxon>asterids</taxon>
        <taxon>campanulids</taxon>
        <taxon>Asterales</taxon>
        <taxon>Asteraceae</taxon>
        <taxon>Cichorioideae</taxon>
        <taxon>Cichorieae</taxon>
        <taxon>Lactucinae</taxon>
        <taxon>Lactuca</taxon>
    </lineage>
</organism>
<proteinExistence type="predicted"/>
<dbReference type="Proteomes" id="UP000235145">
    <property type="component" value="Unassembled WGS sequence"/>
</dbReference>